<dbReference type="KEGG" id="mbah:HYN46_13670"/>
<dbReference type="Proteomes" id="UP000253940">
    <property type="component" value="Chromosome"/>
</dbReference>
<dbReference type="AlphaFoldDB" id="A0A345P928"/>
<dbReference type="Gene3D" id="3.30.1810.10">
    <property type="entry name" value="YdfO-like"/>
    <property type="match status" value="1"/>
</dbReference>
<evidence type="ECO:0000313" key="1">
    <source>
        <dbReference type="EMBL" id="AXI03787.1"/>
    </source>
</evidence>
<reference evidence="1 2" key="1">
    <citation type="submission" date="2018-07" db="EMBL/GenBank/DDBJ databases">
        <title>Genome sequencing of Moraxellaceae gen. HYN0046.</title>
        <authorList>
            <person name="Kim M."/>
            <person name="Yi H."/>
        </authorList>
    </citation>
    <scope>NUCLEOTIDE SEQUENCE [LARGE SCALE GENOMIC DNA]</scope>
    <source>
        <strain evidence="1 2">HYN0046</strain>
    </source>
</reference>
<dbReference type="InterPro" id="IPR009833">
    <property type="entry name" value="DUF1398"/>
</dbReference>
<dbReference type="SUPFAM" id="SSF160419">
    <property type="entry name" value="YdfO-like"/>
    <property type="match status" value="1"/>
</dbReference>
<dbReference type="EMBL" id="CP031222">
    <property type="protein sequence ID" value="AXI03787.1"/>
    <property type="molecule type" value="Genomic_DNA"/>
</dbReference>
<dbReference type="Pfam" id="PF07166">
    <property type="entry name" value="DUF1398"/>
    <property type="match status" value="1"/>
</dbReference>
<protein>
    <submittedName>
        <fullName evidence="1">DUF1398 domain-containing protein</fullName>
    </submittedName>
</protein>
<proteinExistence type="predicted"/>
<keyword evidence="2" id="KW-1185">Reference proteome</keyword>
<name>A0A345P928_9GAMM</name>
<organism evidence="1 2">
    <name type="scientific">Aquirhabdus parva</name>
    <dbReference type="NCBI Taxonomy" id="2283318"/>
    <lineage>
        <taxon>Bacteria</taxon>
        <taxon>Pseudomonadati</taxon>
        <taxon>Pseudomonadota</taxon>
        <taxon>Gammaproteobacteria</taxon>
        <taxon>Moraxellales</taxon>
        <taxon>Moraxellaceae</taxon>
        <taxon>Aquirhabdus</taxon>
    </lineage>
</organism>
<dbReference type="OrthoDB" id="1550456at2"/>
<evidence type="ECO:0000313" key="2">
    <source>
        <dbReference type="Proteomes" id="UP000253940"/>
    </source>
</evidence>
<gene>
    <name evidence="1" type="ORF">HYN46_13670</name>
</gene>
<dbReference type="InterPro" id="IPR036696">
    <property type="entry name" value="YdfO-like_sf"/>
</dbReference>
<sequence>MIRPQCQPQPIPVLRLRTALAHHPPIQPVRHLQTPQSRISITTTKPIHRLPLAKNMLPLQARGSVDTIHLQCSILPAENIMFTIDHISQIHASVKLGSNFPQYVQDLKALGMAYYDVFACDGHSEYYSTSRERLESPKKYPTIGIASKGDAHALRRTISLHQLGSINFLTFCHEAASAGVKYWRIDVTHLRCIFYDMAGHEILIEPIPHPQPTSILAQSFKSPLFKPMAHQTR</sequence>
<accession>A0A345P928</accession>